<evidence type="ECO:0000256" key="1">
    <source>
        <dbReference type="SAM" id="MobiDB-lite"/>
    </source>
</evidence>
<name>A0A1J5Q6U2_9ZZZZ</name>
<comment type="caution">
    <text evidence="2">The sequence shown here is derived from an EMBL/GenBank/DDBJ whole genome shotgun (WGS) entry which is preliminary data.</text>
</comment>
<protein>
    <submittedName>
        <fullName evidence="2">Uncharacterized protein</fullName>
    </submittedName>
</protein>
<organism evidence="2">
    <name type="scientific">mine drainage metagenome</name>
    <dbReference type="NCBI Taxonomy" id="410659"/>
    <lineage>
        <taxon>unclassified sequences</taxon>
        <taxon>metagenomes</taxon>
        <taxon>ecological metagenomes</taxon>
    </lineage>
</organism>
<reference evidence="2" key="1">
    <citation type="submission" date="2016-10" db="EMBL/GenBank/DDBJ databases">
        <title>Sequence of Gallionella enrichment culture.</title>
        <authorList>
            <person name="Poehlein A."/>
            <person name="Muehling M."/>
            <person name="Daniel R."/>
        </authorList>
    </citation>
    <scope>NUCLEOTIDE SEQUENCE</scope>
</reference>
<gene>
    <name evidence="2" type="ORF">GALL_427260</name>
</gene>
<evidence type="ECO:0000313" key="2">
    <source>
        <dbReference type="EMBL" id="OIQ75604.1"/>
    </source>
</evidence>
<sequence length="209" mass="22269">MSCSARNNDCASAWLRTLAVGPVGMSITTWVDPAAAFFDSTEATSWPSLSRSSVRSTRMSRSSAGLMFIAPPQTMQPPSASTTRRMSSRPRSTRVMVSTVSAVPAGEVMARELVLGITRPSAVAMDTTIGVVRLPGNPPMQCLSTTTACGQLMRLPVCTMARVRLVTSAVLMRPPAQAARNAAISTLDKRPATMSPMMASNWFSLRCAP</sequence>
<accession>A0A1J5Q6U2</accession>
<dbReference type="AlphaFoldDB" id="A0A1J5Q6U2"/>
<feature type="region of interest" description="Disordered" evidence="1">
    <location>
        <begin position="70"/>
        <end position="92"/>
    </location>
</feature>
<proteinExistence type="predicted"/>
<dbReference type="EMBL" id="MLJW01002114">
    <property type="protein sequence ID" value="OIQ75604.1"/>
    <property type="molecule type" value="Genomic_DNA"/>
</dbReference>